<gene>
    <name evidence="2" type="ORF">DAMO_0726</name>
</gene>
<dbReference type="Gene3D" id="3.40.50.10140">
    <property type="entry name" value="Toll/interleukin-1 receptor homology (TIR) domain"/>
    <property type="match status" value="1"/>
</dbReference>
<dbReference type="SUPFAM" id="SSF52200">
    <property type="entry name" value="Toll/Interleukin receptor TIR domain"/>
    <property type="match status" value="1"/>
</dbReference>
<dbReference type="Pfam" id="PF13676">
    <property type="entry name" value="TIR_2"/>
    <property type="match status" value="1"/>
</dbReference>
<name>D5MLC9_METO1</name>
<dbReference type="AlphaFoldDB" id="D5MLC9"/>
<dbReference type="InterPro" id="IPR000157">
    <property type="entry name" value="TIR_dom"/>
</dbReference>
<dbReference type="Proteomes" id="UP000006898">
    <property type="component" value="Chromosome"/>
</dbReference>
<accession>D5MLC9</accession>
<evidence type="ECO:0000313" key="3">
    <source>
        <dbReference type="Proteomes" id="UP000006898"/>
    </source>
</evidence>
<dbReference type="EMBL" id="FP565575">
    <property type="protein sequence ID" value="CBE67795.1"/>
    <property type="molecule type" value="Genomic_DNA"/>
</dbReference>
<dbReference type="eggNOG" id="ENOG502ZAAR">
    <property type="taxonomic scope" value="Bacteria"/>
</dbReference>
<dbReference type="PATRIC" id="fig|671143.5.peg.631"/>
<dbReference type="PROSITE" id="PS50104">
    <property type="entry name" value="TIR"/>
    <property type="match status" value="1"/>
</dbReference>
<sequence length="253" mass="27821">MGISDSKKVFLSHKGIDKDLVIDFKKSLKLVGYDPWLDEDAMPAGTSLERGLLQSMRDSCGVVFFVTPSFKDEGFLETEVNYAIQEKRKKGDKFAIVTLQFCGADGNVGEIPELLKTYVWKKPKTPLEAFGEIVRALPVVPGIVDWREGITGVVTTPRTKSTTTQLCDEAKAILKAAVAGDGRITHLRNMGGEKIGAGGQSMIPDNDSRTIARWVGGLEDLQRRRYAKDLGHKGEVFEVTREGYEAADELPDA</sequence>
<dbReference type="HOGENOM" id="CLU_1097053_0_0_0"/>
<feature type="domain" description="TIR" evidence="1">
    <location>
        <begin position="5"/>
        <end position="127"/>
    </location>
</feature>
<proteinExistence type="predicted"/>
<evidence type="ECO:0000259" key="1">
    <source>
        <dbReference type="PROSITE" id="PS50104"/>
    </source>
</evidence>
<organism evidence="2 3">
    <name type="scientific">Methylomirabilis oxygeniifera</name>
    <dbReference type="NCBI Taxonomy" id="671143"/>
    <lineage>
        <taxon>Bacteria</taxon>
        <taxon>Candidatus Methylomirabilota</taxon>
        <taxon>Candidatus Methylomirabilia</taxon>
        <taxon>Candidatus Methylomirabilales</taxon>
        <taxon>Candidatus Methylomirabilaceae</taxon>
        <taxon>Candidatus Methylomirabilis</taxon>
    </lineage>
</organism>
<dbReference type="KEGG" id="mox:DAMO_0726"/>
<evidence type="ECO:0000313" key="2">
    <source>
        <dbReference type="EMBL" id="CBE67795.1"/>
    </source>
</evidence>
<dbReference type="GO" id="GO:0007165">
    <property type="term" value="P:signal transduction"/>
    <property type="evidence" value="ECO:0007669"/>
    <property type="project" value="InterPro"/>
</dbReference>
<reference evidence="2 3" key="1">
    <citation type="journal article" date="2010" name="Nature">
        <title>Nitrite-driven anaerobic methane oxidation by oxygenic bacteria.</title>
        <authorList>
            <person name="Ettwig K.F."/>
            <person name="Butler M.K."/>
            <person name="Le Paslier D."/>
            <person name="Pelletier E."/>
            <person name="Mangenot S."/>
            <person name="Kuypers M.M.M."/>
            <person name="Schreiber F."/>
            <person name="Dutilh B.E."/>
            <person name="Zedelius J."/>
            <person name="de Beer D."/>
            <person name="Gloerich J."/>
            <person name="Wessels H.J.C.T."/>
            <person name="van Allen T."/>
            <person name="Luesken F."/>
            <person name="Wu M."/>
            <person name="van de Pas-Schoonen K.T."/>
            <person name="Op den Camp H.J.M."/>
            <person name="Janssen-Megens E.M."/>
            <person name="Francoijs K-J."/>
            <person name="Stunnenberg H."/>
            <person name="Weissenbach J."/>
            <person name="Jetten M.S.M."/>
            <person name="Strous M."/>
        </authorList>
    </citation>
    <scope>NUCLEOTIDE SEQUENCE [LARGE SCALE GENOMIC DNA]</scope>
</reference>
<protein>
    <recommendedName>
        <fullName evidence="1">TIR domain-containing protein</fullName>
    </recommendedName>
</protein>
<dbReference type="InterPro" id="IPR035897">
    <property type="entry name" value="Toll_tir_struct_dom_sf"/>
</dbReference>